<dbReference type="STRING" id="696281.Desru_0550"/>
<accession>F6DS74</accession>
<dbReference type="OrthoDB" id="9816564at2"/>
<evidence type="ECO:0000313" key="2">
    <source>
        <dbReference type="Proteomes" id="UP000009234"/>
    </source>
</evidence>
<keyword evidence="2" id="KW-1185">Reference proteome</keyword>
<dbReference type="Gene3D" id="3.40.50.2000">
    <property type="entry name" value="Glycogen Phosphorylase B"/>
    <property type="match status" value="1"/>
</dbReference>
<proteinExistence type="predicted"/>
<dbReference type="Proteomes" id="UP000009234">
    <property type="component" value="Chromosome"/>
</dbReference>
<dbReference type="HOGENOM" id="CLU_041132_0_0_9"/>
<keyword evidence="1" id="KW-0808">Transferase</keyword>
<dbReference type="SUPFAM" id="SSF53756">
    <property type="entry name" value="UDP-Glycosyltransferase/glycogen phosphorylase"/>
    <property type="match status" value="1"/>
</dbReference>
<dbReference type="eggNOG" id="COG0438">
    <property type="taxonomic scope" value="Bacteria"/>
</dbReference>
<name>F6DS74_DESRL</name>
<reference evidence="1 2" key="2">
    <citation type="journal article" date="2012" name="Stand. Genomic Sci.">
        <title>Complete genome sequence of the sulfate-reducing firmicute Desulfotomaculum ruminis type strain (DL(T)).</title>
        <authorList>
            <person name="Spring S."/>
            <person name="Visser M."/>
            <person name="Lu M."/>
            <person name="Copeland A."/>
            <person name="Lapidus A."/>
            <person name="Lucas S."/>
            <person name="Cheng J.F."/>
            <person name="Han C."/>
            <person name="Tapia R."/>
            <person name="Goodwin L.A."/>
            <person name="Pitluck S."/>
            <person name="Ivanova N."/>
            <person name="Land M."/>
            <person name="Hauser L."/>
            <person name="Larimer F."/>
            <person name="Rohde M."/>
            <person name="Goker M."/>
            <person name="Detter J.C."/>
            <person name="Kyrpides N.C."/>
            <person name="Woyke T."/>
            <person name="Schaap P.J."/>
            <person name="Plugge C.M."/>
            <person name="Muyzer G."/>
            <person name="Kuever J."/>
            <person name="Pereira I.A."/>
            <person name="Parshina S.N."/>
            <person name="Bernier-Latmani R."/>
            <person name="Stams A.J."/>
            <person name="Klenk H.P."/>
        </authorList>
    </citation>
    <scope>NUCLEOTIDE SEQUENCE [LARGE SCALE GENOMIC DNA]</scope>
    <source>
        <strain evidence="2">ATCC 23193 / DSM 2154 / NCIB 8452 / DL</strain>
    </source>
</reference>
<evidence type="ECO:0000313" key="1">
    <source>
        <dbReference type="EMBL" id="AEG58836.1"/>
    </source>
</evidence>
<dbReference type="KEGG" id="dru:Desru_0550"/>
<reference evidence="2" key="1">
    <citation type="submission" date="2011-05" db="EMBL/GenBank/DDBJ databases">
        <title>Complete sequence of Desulfotomaculum ruminis DSM 2154.</title>
        <authorList>
            <person name="Lucas S."/>
            <person name="Copeland A."/>
            <person name="Lapidus A."/>
            <person name="Cheng J.-F."/>
            <person name="Goodwin L."/>
            <person name="Pitluck S."/>
            <person name="Lu M."/>
            <person name="Detter J.C."/>
            <person name="Han C."/>
            <person name="Tapia R."/>
            <person name="Land M."/>
            <person name="Hauser L."/>
            <person name="Kyrpides N."/>
            <person name="Ivanova N."/>
            <person name="Mikhailova N."/>
            <person name="Pagani I."/>
            <person name="Stams A.J.M."/>
            <person name="Plugge C.M."/>
            <person name="Muyzer G."/>
            <person name="Kuever J."/>
            <person name="Parshina S.N."/>
            <person name="Ivanova A.E."/>
            <person name="Nazina T.N."/>
            <person name="Brambilla E."/>
            <person name="Spring S."/>
            <person name="Klenk H.-P."/>
            <person name="Woyke T."/>
        </authorList>
    </citation>
    <scope>NUCLEOTIDE SEQUENCE [LARGE SCALE GENOMIC DNA]</scope>
    <source>
        <strain evidence="2">ATCC 23193 / DSM 2154 / NCIB 8452 / DL</strain>
    </source>
</reference>
<dbReference type="GO" id="GO:0016740">
    <property type="term" value="F:transferase activity"/>
    <property type="evidence" value="ECO:0007669"/>
    <property type="project" value="UniProtKB-KW"/>
</dbReference>
<sequence>MVPVIVYPPTVDWDYLHQRPQQLLKALSRCGCPSVFCNLNLEHRHTAGFQSVDENLILANQVDLPEAVQYAKQVYPGYPVVIYYTSPLQVQNIHPAQGDLVVFDSIDEPVCEFAHWFPNYDQAVKKADLVIASARSLVSRAGFYRGDGAFLIPNGCDYEHFSQAQTRHTVNEFPFTTGKPLIGYIGAMATWLDWPLIDTLAHRLHNYEFVFIGPLHFGKPPVQAPNVHYLGHREYRDLPFYLSNFSFCLIPLRLNQMTAGVNPIKFWEYLASGIPILSTELPEVDPDYVVTIRSESLPDIKRIKSKKGKEDRIALARLNSWHERAKKLLTLIQGELKKHG</sequence>
<dbReference type="EMBL" id="CP002780">
    <property type="protein sequence ID" value="AEG58836.1"/>
    <property type="molecule type" value="Genomic_DNA"/>
</dbReference>
<organism evidence="1 2">
    <name type="scientific">Desulforamulus ruminis (strain ATCC 23193 / DSM 2154 / NCIMB 8452 / DL)</name>
    <name type="common">Desulfotomaculum ruminis</name>
    <dbReference type="NCBI Taxonomy" id="696281"/>
    <lineage>
        <taxon>Bacteria</taxon>
        <taxon>Bacillati</taxon>
        <taxon>Bacillota</taxon>
        <taxon>Clostridia</taxon>
        <taxon>Eubacteriales</taxon>
        <taxon>Peptococcaceae</taxon>
        <taxon>Desulforamulus</taxon>
    </lineage>
</organism>
<dbReference type="AlphaFoldDB" id="F6DS74"/>
<gene>
    <name evidence="1" type="ordered locus">Desru_0550</name>
</gene>
<protein>
    <submittedName>
        <fullName evidence="1">Glycosyltransferase-like protein</fullName>
    </submittedName>
</protein>